<proteinExistence type="predicted"/>
<dbReference type="PANTHER" id="PTHR43877">
    <property type="entry name" value="AMINOALKYLPHOSPHONATE N-ACETYLTRANSFERASE-RELATED-RELATED"/>
    <property type="match status" value="1"/>
</dbReference>
<protein>
    <recommendedName>
        <fullName evidence="3">N-acetyltransferase domain-containing protein</fullName>
    </recommendedName>
</protein>
<name>A0A191WK29_9MICO</name>
<reference evidence="4 5" key="1">
    <citation type="journal article" date="2016" name="Int. J. Syst. Evol. Microbiol.">
        <title>Agromyces aureus sp. nov., isolated from the rhizosphere of Salix caprea L. grown in a heavy-metal-contaminated soil.</title>
        <authorList>
            <person name="Corretto E."/>
            <person name="Antonielli L."/>
            <person name="Sessitsch A."/>
            <person name="Compant S."/>
            <person name="Gorfer M."/>
            <person name="Kuffner M."/>
            <person name="Brader G."/>
        </authorList>
    </citation>
    <scope>NUCLEOTIDE SEQUENCE [LARGE SCALE GENOMIC DNA]</scope>
    <source>
        <strain evidence="4 5">AR33</strain>
    </source>
</reference>
<dbReference type="Gene3D" id="3.40.630.30">
    <property type="match status" value="1"/>
</dbReference>
<sequence>MVTRTTIRQARPTDAAALAELAADTFPLACPPSTTAEAIAEFIAVNFTVARFEGYLADPDRVIIVAEPDSGDLVGYTMLIGGDPSDADVAAVVVARPVVELSKFYTRASAHGTGSVAGPLMEGTLEAARATGAVAAWLGVNEENGRAIRFYEKHGFVKAGRKHFRLGDRDEEDWVLARPLTA</sequence>
<accession>A0A191WK29</accession>
<dbReference type="STRING" id="453304.ATC03_03085"/>
<dbReference type="InterPro" id="IPR016181">
    <property type="entry name" value="Acyl_CoA_acyltransferase"/>
</dbReference>
<evidence type="ECO:0000259" key="3">
    <source>
        <dbReference type="PROSITE" id="PS51186"/>
    </source>
</evidence>
<evidence type="ECO:0000256" key="2">
    <source>
        <dbReference type="ARBA" id="ARBA00023315"/>
    </source>
</evidence>
<keyword evidence="1" id="KW-0808">Transferase</keyword>
<dbReference type="PANTHER" id="PTHR43877:SF1">
    <property type="entry name" value="ACETYLTRANSFERASE"/>
    <property type="match status" value="1"/>
</dbReference>
<dbReference type="OrthoDB" id="143110at2"/>
<evidence type="ECO:0000256" key="1">
    <source>
        <dbReference type="ARBA" id="ARBA00022679"/>
    </source>
</evidence>
<dbReference type="GO" id="GO:0016747">
    <property type="term" value="F:acyltransferase activity, transferring groups other than amino-acyl groups"/>
    <property type="evidence" value="ECO:0007669"/>
    <property type="project" value="InterPro"/>
</dbReference>
<dbReference type="SUPFAM" id="SSF55729">
    <property type="entry name" value="Acyl-CoA N-acyltransferases (Nat)"/>
    <property type="match status" value="1"/>
</dbReference>
<feature type="domain" description="N-acetyltransferase" evidence="3">
    <location>
        <begin position="5"/>
        <end position="181"/>
    </location>
</feature>
<dbReference type="PROSITE" id="PS51186">
    <property type="entry name" value="GNAT"/>
    <property type="match status" value="1"/>
</dbReference>
<dbReference type="InterPro" id="IPR050832">
    <property type="entry name" value="Bact_Acetyltransf"/>
</dbReference>
<dbReference type="KEGG" id="agy:ATC03_03085"/>
<dbReference type="Proteomes" id="UP000078437">
    <property type="component" value="Chromosome"/>
</dbReference>
<dbReference type="Pfam" id="PF00583">
    <property type="entry name" value="Acetyltransf_1"/>
    <property type="match status" value="1"/>
</dbReference>
<evidence type="ECO:0000313" key="5">
    <source>
        <dbReference type="Proteomes" id="UP000078437"/>
    </source>
</evidence>
<evidence type="ECO:0000313" key="4">
    <source>
        <dbReference type="EMBL" id="ANJ28670.1"/>
    </source>
</evidence>
<dbReference type="InterPro" id="IPR000182">
    <property type="entry name" value="GNAT_dom"/>
</dbReference>
<reference evidence="5" key="2">
    <citation type="submission" date="2016-01" db="EMBL/GenBank/DDBJ databases">
        <title>Complete genome sequence of Agromyces aureus AR33T and comparison with related organisms.</title>
        <authorList>
            <person name="Corretto E."/>
            <person name="Antonielli L."/>
            <person name="Sessitsch A."/>
            <person name="Brader G."/>
        </authorList>
    </citation>
    <scope>NUCLEOTIDE SEQUENCE [LARGE SCALE GENOMIC DNA]</scope>
    <source>
        <strain evidence="5">AR33</strain>
    </source>
</reference>
<organism evidence="4 5">
    <name type="scientific">Agromyces aureus</name>
    <dbReference type="NCBI Taxonomy" id="453304"/>
    <lineage>
        <taxon>Bacteria</taxon>
        <taxon>Bacillati</taxon>
        <taxon>Actinomycetota</taxon>
        <taxon>Actinomycetes</taxon>
        <taxon>Micrococcales</taxon>
        <taxon>Microbacteriaceae</taxon>
        <taxon>Agromyces</taxon>
    </lineage>
</organism>
<keyword evidence="5" id="KW-1185">Reference proteome</keyword>
<dbReference type="AlphaFoldDB" id="A0A191WK29"/>
<keyword evidence="2" id="KW-0012">Acyltransferase</keyword>
<dbReference type="EMBL" id="CP013979">
    <property type="protein sequence ID" value="ANJ28670.1"/>
    <property type="molecule type" value="Genomic_DNA"/>
</dbReference>
<gene>
    <name evidence="4" type="ORF">ATC03_03085</name>
</gene>